<protein>
    <recommendedName>
        <fullName evidence="4">THAP-type domain-containing protein</fullName>
    </recommendedName>
</protein>
<evidence type="ECO:0000256" key="1">
    <source>
        <dbReference type="SAM" id="MobiDB-lite"/>
    </source>
</evidence>
<sequence length="174" mass="19601">MEPGSGMFRLPRVITNQCQRTKRLSGKRQHVWLARINRKDLKNLDHIRVCGRHFITDKPSGLTDDQNHDWEPTRHLGYKRGELPATALSARFQRSKKRGRATSSTGVARSTTSQPAGTGPAQPNYSVQSGPLFSNFDIESSAAPSISVDRFKGLCYHFRLIMADFLRVQFFASP</sequence>
<dbReference type="EMBL" id="JABSTR010000004">
    <property type="protein sequence ID" value="KAH9367637.1"/>
    <property type="molecule type" value="Genomic_DNA"/>
</dbReference>
<feature type="compositionally biased region" description="Polar residues" evidence="1">
    <location>
        <begin position="101"/>
        <end position="125"/>
    </location>
</feature>
<comment type="caution">
    <text evidence="2">The sequence shown here is derived from an EMBL/GenBank/DDBJ whole genome shotgun (WGS) entry which is preliminary data.</text>
</comment>
<dbReference type="AlphaFoldDB" id="A0A9J6FX17"/>
<keyword evidence="3" id="KW-1185">Reference proteome</keyword>
<evidence type="ECO:0008006" key="4">
    <source>
        <dbReference type="Google" id="ProtNLM"/>
    </source>
</evidence>
<dbReference type="Proteomes" id="UP000821853">
    <property type="component" value="Chromosome 2"/>
</dbReference>
<name>A0A9J6FX17_HAELO</name>
<reference evidence="2 3" key="1">
    <citation type="journal article" date="2020" name="Cell">
        <title>Large-Scale Comparative Analyses of Tick Genomes Elucidate Their Genetic Diversity and Vector Capacities.</title>
        <authorList>
            <consortium name="Tick Genome and Microbiome Consortium (TIGMIC)"/>
            <person name="Jia N."/>
            <person name="Wang J."/>
            <person name="Shi W."/>
            <person name="Du L."/>
            <person name="Sun Y."/>
            <person name="Zhan W."/>
            <person name="Jiang J.F."/>
            <person name="Wang Q."/>
            <person name="Zhang B."/>
            <person name="Ji P."/>
            <person name="Bell-Sakyi L."/>
            <person name="Cui X.M."/>
            <person name="Yuan T.T."/>
            <person name="Jiang B.G."/>
            <person name="Yang W.F."/>
            <person name="Lam T.T."/>
            <person name="Chang Q.C."/>
            <person name="Ding S.J."/>
            <person name="Wang X.J."/>
            <person name="Zhu J.G."/>
            <person name="Ruan X.D."/>
            <person name="Zhao L."/>
            <person name="Wei J.T."/>
            <person name="Ye R.Z."/>
            <person name="Que T.C."/>
            <person name="Du C.H."/>
            <person name="Zhou Y.H."/>
            <person name="Cheng J.X."/>
            <person name="Dai P.F."/>
            <person name="Guo W.B."/>
            <person name="Han X.H."/>
            <person name="Huang E.J."/>
            <person name="Li L.F."/>
            <person name="Wei W."/>
            <person name="Gao Y.C."/>
            <person name="Liu J.Z."/>
            <person name="Shao H.Z."/>
            <person name="Wang X."/>
            <person name="Wang C.C."/>
            <person name="Yang T.C."/>
            <person name="Huo Q.B."/>
            <person name="Li W."/>
            <person name="Chen H.Y."/>
            <person name="Chen S.E."/>
            <person name="Zhou L.G."/>
            <person name="Ni X.B."/>
            <person name="Tian J.H."/>
            <person name="Sheng Y."/>
            <person name="Liu T."/>
            <person name="Pan Y.S."/>
            <person name="Xia L.Y."/>
            <person name="Li J."/>
            <person name="Zhao F."/>
            <person name="Cao W.C."/>
        </authorList>
    </citation>
    <scope>NUCLEOTIDE SEQUENCE [LARGE SCALE GENOMIC DNA]</scope>
    <source>
        <strain evidence="2">HaeL-2018</strain>
    </source>
</reference>
<gene>
    <name evidence="2" type="ORF">HPB48_013651</name>
</gene>
<evidence type="ECO:0000313" key="2">
    <source>
        <dbReference type="EMBL" id="KAH9367637.1"/>
    </source>
</evidence>
<dbReference type="OrthoDB" id="6413279at2759"/>
<organism evidence="2 3">
    <name type="scientific">Haemaphysalis longicornis</name>
    <name type="common">Bush tick</name>
    <dbReference type="NCBI Taxonomy" id="44386"/>
    <lineage>
        <taxon>Eukaryota</taxon>
        <taxon>Metazoa</taxon>
        <taxon>Ecdysozoa</taxon>
        <taxon>Arthropoda</taxon>
        <taxon>Chelicerata</taxon>
        <taxon>Arachnida</taxon>
        <taxon>Acari</taxon>
        <taxon>Parasitiformes</taxon>
        <taxon>Ixodida</taxon>
        <taxon>Ixodoidea</taxon>
        <taxon>Ixodidae</taxon>
        <taxon>Haemaphysalinae</taxon>
        <taxon>Haemaphysalis</taxon>
    </lineage>
</organism>
<accession>A0A9J6FX17</accession>
<evidence type="ECO:0000313" key="3">
    <source>
        <dbReference type="Proteomes" id="UP000821853"/>
    </source>
</evidence>
<feature type="region of interest" description="Disordered" evidence="1">
    <location>
        <begin position="92"/>
        <end position="125"/>
    </location>
</feature>
<dbReference type="VEuPathDB" id="VectorBase:HLOH_059723"/>
<proteinExistence type="predicted"/>